<keyword evidence="1" id="KW-1133">Transmembrane helix</keyword>
<dbReference type="Proteomes" id="UP000622017">
    <property type="component" value="Unassembled WGS sequence"/>
</dbReference>
<feature type="signal peptide" evidence="2">
    <location>
        <begin position="1"/>
        <end position="27"/>
    </location>
</feature>
<evidence type="ECO:0000256" key="1">
    <source>
        <dbReference type="SAM" id="Phobius"/>
    </source>
</evidence>
<evidence type="ECO:0000313" key="4">
    <source>
        <dbReference type="Proteomes" id="UP000622017"/>
    </source>
</evidence>
<name>A0ABR7MI94_9BACT</name>
<proteinExistence type="predicted"/>
<keyword evidence="1" id="KW-0472">Membrane</keyword>
<keyword evidence="1" id="KW-0812">Transmembrane</keyword>
<protein>
    <submittedName>
        <fullName evidence="3">Uncharacterized protein</fullName>
    </submittedName>
</protein>
<comment type="caution">
    <text evidence="3">The sequence shown here is derived from an EMBL/GenBank/DDBJ whole genome shotgun (WGS) entry which is preliminary data.</text>
</comment>
<feature type="transmembrane region" description="Helical" evidence="1">
    <location>
        <begin position="56"/>
        <end position="74"/>
    </location>
</feature>
<accession>A0ABR7MI94</accession>
<keyword evidence="2" id="KW-0732">Signal</keyword>
<organism evidence="3 4">
    <name type="scientific">Hymenobacter citatus</name>
    <dbReference type="NCBI Taxonomy" id="2763506"/>
    <lineage>
        <taxon>Bacteria</taxon>
        <taxon>Pseudomonadati</taxon>
        <taxon>Bacteroidota</taxon>
        <taxon>Cytophagia</taxon>
        <taxon>Cytophagales</taxon>
        <taxon>Hymenobacteraceae</taxon>
        <taxon>Hymenobacter</taxon>
    </lineage>
</organism>
<feature type="chain" id="PRO_5045242876" evidence="2">
    <location>
        <begin position="28"/>
        <end position="85"/>
    </location>
</feature>
<dbReference type="RefSeq" id="WP_187319057.1">
    <property type="nucleotide sequence ID" value="NZ_JACSCY010000004.1"/>
</dbReference>
<evidence type="ECO:0000313" key="3">
    <source>
        <dbReference type="EMBL" id="MBC6610777.1"/>
    </source>
</evidence>
<reference evidence="3 4" key="1">
    <citation type="submission" date="2020-08" db="EMBL/GenBank/DDBJ databases">
        <title>Hymenobacter sp.</title>
        <authorList>
            <person name="Kim M.K."/>
        </authorList>
    </citation>
    <scope>NUCLEOTIDE SEQUENCE [LARGE SCALE GENOMIC DNA]</scope>
    <source>
        <strain evidence="3 4">BT507</strain>
    </source>
</reference>
<keyword evidence="4" id="KW-1185">Reference proteome</keyword>
<evidence type="ECO:0000256" key="2">
    <source>
        <dbReference type="SAM" id="SignalP"/>
    </source>
</evidence>
<sequence length="85" mass="9523">MKKALTSSVFLLLLSTLLSLLPLATQAQCVLCKSQVESSRTEKDGYDVTGLNKGIVYLMTVPYLLMGTVGYFWYRNVQKKKATQQ</sequence>
<dbReference type="EMBL" id="JACSCY010000004">
    <property type="protein sequence ID" value="MBC6610777.1"/>
    <property type="molecule type" value="Genomic_DNA"/>
</dbReference>
<gene>
    <name evidence="3" type="ORF">H8B15_07570</name>
</gene>